<proteinExistence type="predicted"/>
<comment type="caution">
    <text evidence="2">The sequence shown here is derived from an EMBL/GenBank/DDBJ whole genome shotgun (WGS) entry which is preliminary data.</text>
</comment>
<dbReference type="Proteomes" id="UP000612055">
    <property type="component" value="Unassembled WGS sequence"/>
</dbReference>
<feature type="compositionally biased region" description="Basic and acidic residues" evidence="1">
    <location>
        <begin position="56"/>
        <end position="70"/>
    </location>
</feature>
<keyword evidence="3" id="KW-1185">Reference proteome</keyword>
<dbReference type="EMBL" id="JAEHOE010000069">
    <property type="protein sequence ID" value="KAG2489815.1"/>
    <property type="molecule type" value="Genomic_DNA"/>
</dbReference>
<feature type="region of interest" description="Disordered" evidence="1">
    <location>
        <begin position="56"/>
        <end position="87"/>
    </location>
</feature>
<sequence length="164" mass="18841">MPARNSPAFCDEYDRFNRDVAGELYSRKQENLRKKEELYAVKRAENYYREKSIWDKMDGEESREASRFDSQRQAGMGQRRNQGSESYNIISLDYYNNPKGERLAQRDAAVKEARQVRANNLHSKAHSVTHNIITGEPIKFPAAVKPAAAPPPPPQKQQQSSPWS</sequence>
<dbReference type="OrthoDB" id="568015at2759"/>
<gene>
    <name evidence="2" type="ORF">HYH03_011764</name>
</gene>
<reference evidence="2" key="1">
    <citation type="journal article" date="2020" name="bioRxiv">
        <title>Comparative genomics of Chlamydomonas.</title>
        <authorList>
            <person name="Craig R.J."/>
            <person name="Hasan A.R."/>
            <person name="Ness R.W."/>
            <person name="Keightley P.D."/>
        </authorList>
    </citation>
    <scope>NUCLEOTIDE SEQUENCE</scope>
    <source>
        <strain evidence="2">CCAP 11/70</strain>
    </source>
</reference>
<evidence type="ECO:0000313" key="2">
    <source>
        <dbReference type="EMBL" id="KAG2489815.1"/>
    </source>
</evidence>
<dbReference type="AlphaFoldDB" id="A0A835XZL8"/>
<evidence type="ECO:0000313" key="3">
    <source>
        <dbReference type="Proteomes" id="UP000612055"/>
    </source>
</evidence>
<accession>A0A835XZL8</accession>
<protein>
    <submittedName>
        <fullName evidence="2">Uncharacterized protein</fullName>
    </submittedName>
</protein>
<evidence type="ECO:0000256" key="1">
    <source>
        <dbReference type="SAM" id="MobiDB-lite"/>
    </source>
</evidence>
<organism evidence="2 3">
    <name type="scientific">Edaphochlamys debaryana</name>
    <dbReference type="NCBI Taxonomy" id="47281"/>
    <lineage>
        <taxon>Eukaryota</taxon>
        <taxon>Viridiplantae</taxon>
        <taxon>Chlorophyta</taxon>
        <taxon>core chlorophytes</taxon>
        <taxon>Chlorophyceae</taxon>
        <taxon>CS clade</taxon>
        <taxon>Chlamydomonadales</taxon>
        <taxon>Chlamydomonadales incertae sedis</taxon>
        <taxon>Edaphochlamys</taxon>
    </lineage>
</organism>
<feature type="region of interest" description="Disordered" evidence="1">
    <location>
        <begin position="139"/>
        <end position="164"/>
    </location>
</feature>
<name>A0A835XZL8_9CHLO</name>